<dbReference type="EMBL" id="FXTU01000001">
    <property type="protein sequence ID" value="SMP00480.1"/>
    <property type="molecule type" value="Genomic_DNA"/>
</dbReference>
<dbReference type="GO" id="GO:0016020">
    <property type="term" value="C:membrane"/>
    <property type="evidence" value="ECO:0007669"/>
    <property type="project" value="UniProtKB-SubCell"/>
</dbReference>
<dbReference type="PANTHER" id="PTHR43847">
    <property type="entry name" value="BLL3993 PROTEIN"/>
    <property type="match status" value="1"/>
</dbReference>
<dbReference type="Proteomes" id="UP001157946">
    <property type="component" value="Unassembled WGS sequence"/>
</dbReference>
<keyword evidence="3 5" id="KW-1133">Transmembrane helix</keyword>
<comment type="caution">
    <text evidence="6">The sequence shown here is derived from an EMBL/GenBank/DDBJ whole genome shotgun (WGS) entry which is preliminary data.</text>
</comment>
<feature type="transmembrane region" description="Helical" evidence="5">
    <location>
        <begin position="43"/>
        <end position="65"/>
    </location>
</feature>
<dbReference type="AlphaFoldDB" id="A0AA46ACP4"/>
<dbReference type="GO" id="GO:0004671">
    <property type="term" value="F:protein C-terminal S-isoprenylcysteine carboxyl O-methyltransferase activity"/>
    <property type="evidence" value="ECO:0007669"/>
    <property type="project" value="InterPro"/>
</dbReference>
<protein>
    <submittedName>
        <fullName evidence="6">Methyltransferase</fullName>
    </submittedName>
</protein>
<feature type="transmembrane region" description="Helical" evidence="5">
    <location>
        <begin position="71"/>
        <end position="90"/>
    </location>
</feature>
<dbReference type="Gene3D" id="1.20.120.1630">
    <property type="match status" value="1"/>
</dbReference>
<accession>A0AA46ACP4</accession>
<keyword evidence="2 5" id="KW-0812">Transmembrane</keyword>
<comment type="subcellular location">
    <subcellularLocation>
        <location evidence="1">Membrane</location>
        <topology evidence="1">Multi-pass membrane protein</topology>
    </subcellularLocation>
</comment>
<keyword evidence="6" id="KW-0808">Transferase</keyword>
<dbReference type="RefSeq" id="WP_102991534.1">
    <property type="nucleotide sequence ID" value="NZ_FXTU01000001.1"/>
</dbReference>
<organism evidence="6 7">
    <name type="scientific">Laceyella tengchongensis</name>
    <dbReference type="NCBI Taxonomy" id="574699"/>
    <lineage>
        <taxon>Bacteria</taxon>
        <taxon>Bacillati</taxon>
        <taxon>Bacillota</taxon>
        <taxon>Bacilli</taxon>
        <taxon>Bacillales</taxon>
        <taxon>Thermoactinomycetaceae</taxon>
        <taxon>Laceyella</taxon>
    </lineage>
</organism>
<evidence type="ECO:0000256" key="5">
    <source>
        <dbReference type="SAM" id="Phobius"/>
    </source>
</evidence>
<dbReference type="Pfam" id="PF04140">
    <property type="entry name" value="ICMT"/>
    <property type="match status" value="1"/>
</dbReference>
<sequence length="181" mass="21193">MNQWEWGLLLFVILQRFGECWMAEKNARWMTVKGAVEIGREHYPLLVSVHVLLFVGLIVECLGYGAQPPSWWMVPFIIFVLAQAARIWCIRSLGRCWNTRILLVPGQEPRVKGPYKYLRHPNYLVVIIELICLPLMLGAFVTMVVVSVFNALILFGVRIPAEERAWREWTCYEERMPTRRM</sequence>
<keyword evidence="7" id="KW-1185">Reference proteome</keyword>
<dbReference type="PANTHER" id="PTHR43847:SF1">
    <property type="entry name" value="BLL3993 PROTEIN"/>
    <property type="match status" value="1"/>
</dbReference>
<feature type="transmembrane region" description="Helical" evidence="5">
    <location>
        <begin position="6"/>
        <end position="23"/>
    </location>
</feature>
<evidence type="ECO:0000313" key="6">
    <source>
        <dbReference type="EMBL" id="SMP00480.1"/>
    </source>
</evidence>
<gene>
    <name evidence="6" type="ORF">SAMN06265361_10198</name>
</gene>
<evidence type="ECO:0000313" key="7">
    <source>
        <dbReference type="Proteomes" id="UP001157946"/>
    </source>
</evidence>
<dbReference type="InterPro" id="IPR007269">
    <property type="entry name" value="ICMT_MeTrfase"/>
</dbReference>
<proteinExistence type="predicted"/>
<evidence type="ECO:0000256" key="4">
    <source>
        <dbReference type="ARBA" id="ARBA00023136"/>
    </source>
</evidence>
<keyword evidence="6" id="KW-0489">Methyltransferase</keyword>
<dbReference type="InterPro" id="IPR052527">
    <property type="entry name" value="Metal_cation-efflux_comp"/>
</dbReference>
<dbReference type="GO" id="GO:0032259">
    <property type="term" value="P:methylation"/>
    <property type="evidence" value="ECO:0007669"/>
    <property type="project" value="UniProtKB-KW"/>
</dbReference>
<keyword evidence="4 5" id="KW-0472">Membrane</keyword>
<name>A0AA46ACP4_9BACL</name>
<feature type="transmembrane region" description="Helical" evidence="5">
    <location>
        <begin position="124"/>
        <end position="157"/>
    </location>
</feature>
<evidence type="ECO:0000256" key="2">
    <source>
        <dbReference type="ARBA" id="ARBA00022692"/>
    </source>
</evidence>
<evidence type="ECO:0000256" key="3">
    <source>
        <dbReference type="ARBA" id="ARBA00022989"/>
    </source>
</evidence>
<evidence type="ECO:0000256" key="1">
    <source>
        <dbReference type="ARBA" id="ARBA00004141"/>
    </source>
</evidence>
<reference evidence="6" key="1">
    <citation type="submission" date="2017-05" db="EMBL/GenBank/DDBJ databases">
        <authorList>
            <person name="Varghese N."/>
            <person name="Submissions S."/>
        </authorList>
    </citation>
    <scope>NUCLEOTIDE SEQUENCE</scope>
    <source>
        <strain evidence="6">DSM 45262</strain>
    </source>
</reference>